<evidence type="ECO:0000313" key="9">
    <source>
        <dbReference type="EMBL" id="RHN54470.1"/>
    </source>
</evidence>
<comment type="subcellular location">
    <subcellularLocation>
        <location evidence="1">Membrane</location>
        <topology evidence="1">Single-pass type I membrane protein</topology>
    </subcellularLocation>
</comment>
<protein>
    <recommendedName>
        <fullName evidence="8">Protein kinase domain-containing protein</fullName>
    </recommendedName>
</protein>
<dbReference type="Pfam" id="PF00069">
    <property type="entry name" value="Pkinase"/>
    <property type="match status" value="1"/>
</dbReference>
<keyword evidence="5" id="KW-1133">Transmembrane helix</keyword>
<evidence type="ECO:0000259" key="8">
    <source>
        <dbReference type="PROSITE" id="PS50011"/>
    </source>
</evidence>
<evidence type="ECO:0000256" key="4">
    <source>
        <dbReference type="ARBA" id="ARBA00022729"/>
    </source>
</evidence>
<keyword evidence="3" id="KW-0812">Transmembrane</keyword>
<feature type="domain" description="Protein kinase" evidence="8">
    <location>
        <begin position="1"/>
        <end position="53"/>
    </location>
</feature>
<dbReference type="InterPro" id="IPR045874">
    <property type="entry name" value="LRK10/LRL21-25-like"/>
</dbReference>
<evidence type="ECO:0000256" key="2">
    <source>
        <dbReference type="ARBA" id="ARBA00022527"/>
    </source>
</evidence>
<gene>
    <name evidence="9" type="ORF">MtrunA17_Chr5g0407231</name>
</gene>
<proteinExistence type="predicted"/>
<name>A0A396HM74_MEDTR</name>
<dbReference type="GO" id="GO:0005524">
    <property type="term" value="F:ATP binding"/>
    <property type="evidence" value="ECO:0007669"/>
    <property type="project" value="InterPro"/>
</dbReference>
<dbReference type="EMBL" id="PSQE01000005">
    <property type="protein sequence ID" value="RHN54470.1"/>
    <property type="molecule type" value="Genomic_DNA"/>
</dbReference>
<dbReference type="GO" id="GO:0016020">
    <property type="term" value="C:membrane"/>
    <property type="evidence" value="ECO:0007669"/>
    <property type="project" value="UniProtKB-SubCell"/>
</dbReference>
<sequence length="53" mass="5901">MLLHRDCEQLILHCDIKPSNILVDEDIVSQASDFGIARLVSSVSPPRKLAQLD</sequence>
<dbReference type="InterPro" id="IPR008271">
    <property type="entry name" value="Ser/Thr_kinase_AS"/>
</dbReference>
<comment type="caution">
    <text evidence="9">The sequence shown here is derived from an EMBL/GenBank/DDBJ whole genome shotgun (WGS) entry which is preliminary data.</text>
</comment>
<dbReference type="GO" id="GO:0004674">
    <property type="term" value="F:protein serine/threonine kinase activity"/>
    <property type="evidence" value="ECO:0007669"/>
    <property type="project" value="UniProtKB-KW"/>
</dbReference>
<evidence type="ECO:0000256" key="7">
    <source>
        <dbReference type="ARBA" id="ARBA00023180"/>
    </source>
</evidence>
<keyword evidence="2" id="KW-0418">Kinase</keyword>
<keyword evidence="7" id="KW-0325">Glycoprotein</keyword>
<dbReference type="Proteomes" id="UP000265566">
    <property type="component" value="Chromosome 5"/>
</dbReference>
<keyword evidence="6" id="KW-0472">Membrane</keyword>
<evidence type="ECO:0000256" key="6">
    <source>
        <dbReference type="ARBA" id="ARBA00023136"/>
    </source>
</evidence>
<dbReference type="PROSITE" id="PS50011">
    <property type="entry name" value="PROTEIN_KINASE_DOM"/>
    <property type="match status" value="1"/>
</dbReference>
<organism evidence="9">
    <name type="scientific">Medicago truncatula</name>
    <name type="common">Barrel medic</name>
    <name type="synonym">Medicago tribuloides</name>
    <dbReference type="NCBI Taxonomy" id="3880"/>
    <lineage>
        <taxon>Eukaryota</taxon>
        <taxon>Viridiplantae</taxon>
        <taxon>Streptophyta</taxon>
        <taxon>Embryophyta</taxon>
        <taxon>Tracheophyta</taxon>
        <taxon>Spermatophyta</taxon>
        <taxon>Magnoliopsida</taxon>
        <taxon>eudicotyledons</taxon>
        <taxon>Gunneridae</taxon>
        <taxon>Pentapetalae</taxon>
        <taxon>rosids</taxon>
        <taxon>fabids</taxon>
        <taxon>Fabales</taxon>
        <taxon>Fabaceae</taxon>
        <taxon>Papilionoideae</taxon>
        <taxon>50 kb inversion clade</taxon>
        <taxon>NPAAA clade</taxon>
        <taxon>Hologalegina</taxon>
        <taxon>IRL clade</taxon>
        <taxon>Trifolieae</taxon>
        <taxon>Medicago</taxon>
    </lineage>
</organism>
<keyword evidence="9" id="KW-0808">Transferase</keyword>
<dbReference type="InterPro" id="IPR011009">
    <property type="entry name" value="Kinase-like_dom_sf"/>
</dbReference>
<reference evidence="9" key="1">
    <citation type="journal article" date="2018" name="Nat. Plants">
        <title>Whole-genome landscape of Medicago truncatula symbiotic genes.</title>
        <authorList>
            <person name="Pecrix Y."/>
            <person name="Gamas P."/>
            <person name="Carrere S."/>
        </authorList>
    </citation>
    <scope>NUCLEOTIDE SEQUENCE</scope>
    <source>
        <tissue evidence="9">Leaves</tissue>
    </source>
</reference>
<dbReference type="AlphaFoldDB" id="A0A396HM74"/>
<dbReference type="InterPro" id="IPR000719">
    <property type="entry name" value="Prot_kinase_dom"/>
</dbReference>
<evidence type="ECO:0000256" key="3">
    <source>
        <dbReference type="ARBA" id="ARBA00022692"/>
    </source>
</evidence>
<dbReference type="SUPFAM" id="SSF56112">
    <property type="entry name" value="Protein kinase-like (PK-like)"/>
    <property type="match status" value="1"/>
</dbReference>
<dbReference type="PANTHER" id="PTHR27009">
    <property type="entry name" value="RUST RESISTANCE KINASE LR10-RELATED"/>
    <property type="match status" value="1"/>
</dbReference>
<keyword evidence="2" id="KW-0723">Serine/threonine-protein kinase</keyword>
<evidence type="ECO:0000256" key="1">
    <source>
        <dbReference type="ARBA" id="ARBA00004479"/>
    </source>
</evidence>
<dbReference type="Gene3D" id="1.10.510.10">
    <property type="entry name" value="Transferase(Phosphotransferase) domain 1"/>
    <property type="match status" value="1"/>
</dbReference>
<dbReference type="PROSITE" id="PS00108">
    <property type="entry name" value="PROTEIN_KINASE_ST"/>
    <property type="match status" value="1"/>
</dbReference>
<accession>A0A396HM74</accession>
<evidence type="ECO:0000256" key="5">
    <source>
        <dbReference type="ARBA" id="ARBA00022989"/>
    </source>
</evidence>
<dbReference type="Gramene" id="rna29520">
    <property type="protein sequence ID" value="RHN54470.1"/>
    <property type="gene ID" value="gene29520"/>
</dbReference>
<keyword evidence="4" id="KW-0732">Signal</keyword>